<dbReference type="EMBL" id="JAQMWT010000340">
    <property type="protein sequence ID" value="KAJ8604070.1"/>
    <property type="molecule type" value="Genomic_DNA"/>
</dbReference>
<feature type="region of interest" description="Disordered" evidence="1">
    <location>
        <begin position="310"/>
        <end position="332"/>
    </location>
</feature>
<evidence type="ECO:0000313" key="4">
    <source>
        <dbReference type="Proteomes" id="UP001230188"/>
    </source>
</evidence>
<dbReference type="SUPFAM" id="SSF74924">
    <property type="entry name" value="Cap-Gly domain"/>
    <property type="match status" value="1"/>
</dbReference>
<evidence type="ECO:0000313" key="3">
    <source>
        <dbReference type="EMBL" id="KAJ8604070.1"/>
    </source>
</evidence>
<feature type="compositionally biased region" description="Basic and acidic residues" evidence="1">
    <location>
        <begin position="201"/>
        <end position="218"/>
    </location>
</feature>
<dbReference type="GO" id="GO:0071203">
    <property type="term" value="C:WASH complex"/>
    <property type="evidence" value="ECO:0007669"/>
    <property type="project" value="InterPro"/>
</dbReference>
<feature type="region of interest" description="Disordered" evidence="1">
    <location>
        <begin position="673"/>
        <end position="692"/>
    </location>
</feature>
<protein>
    <recommendedName>
        <fullName evidence="2">CAP-Gly domain-containing protein</fullName>
    </recommendedName>
</protein>
<evidence type="ECO:0000259" key="2">
    <source>
        <dbReference type="PROSITE" id="PS50245"/>
    </source>
</evidence>
<dbReference type="AlphaFoldDB" id="A0AAD7UGX0"/>
<gene>
    <name evidence="3" type="ORF">CTAYLR_001764</name>
</gene>
<evidence type="ECO:0000256" key="1">
    <source>
        <dbReference type="SAM" id="MobiDB-lite"/>
    </source>
</evidence>
<feature type="region of interest" description="Disordered" evidence="1">
    <location>
        <begin position="871"/>
        <end position="893"/>
    </location>
</feature>
<dbReference type="Gene3D" id="1.20.58.2220">
    <property type="entry name" value="Formin, FH2 domain"/>
    <property type="match status" value="1"/>
</dbReference>
<feature type="region of interest" description="Disordered" evidence="1">
    <location>
        <begin position="197"/>
        <end position="218"/>
    </location>
</feature>
<feature type="region of interest" description="Disordered" evidence="1">
    <location>
        <begin position="1"/>
        <end position="89"/>
    </location>
</feature>
<feature type="compositionally biased region" description="Polar residues" evidence="1">
    <location>
        <begin position="77"/>
        <end position="89"/>
    </location>
</feature>
<dbReference type="SMART" id="SM01052">
    <property type="entry name" value="CAP_GLY"/>
    <property type="match status" value="1"/>
</dbReference>
<accession>A0AAD7UGX0</accession>
<feature type="region of interest" description="Disordered" evidence="1">
    <location>
        <begin position="584"/>
        <end position="608"/>
    </location>
</feature>
<comment type="caution">
    <text evidence="3">The sequence shown here is derived from an EMBL/GenBank/DDBJ whole genome shotgun (WGS) entry which is preliminary data.</text>
</comment>
<dbReference type="InterPro" id="IPR000938">
    <property type="entry name" value="CAP-Gly_domain"/>
</dbReference>
<dbReference type="Pfam" id="PF10152">
    <property type="entry name" value="CCDC53"/>
    <property type="match status" value="1"/>
</dbReference>
<feature type="compositionally biased region" description="Basic and acidic residues" evidence="1">
    <location>
        <begin position="9"/>
        <end position="36"/>
    </location>
</feature>
<dbReference type="Gene3D" id="2.30.30.190">
    <property type="entry name" value="CAP Gly-rich-like domain"/>
    <property type="match status" value="1"/>
</dbReference>
<name>A0AAD7UGX0_9STRA</name>
<dbReference type="Proteomes" id="UP001230188">
    <property type="component" value="Unassembled WGS sequence"/>
</dbReference>
<proteinExistence type="predicted"/>
<sequence length="893" mass="96161">MEAPGSPLRSRECYEARRVRALEESRKRSQRMAREYRQRRKGSPKTESSSSSGGGFAFGSYTKKKRCNNNNNNNNNVRRGTTKSGTSCPPKSYVELLRGEWRPSEVEEEKRASLKLGCRVDVVDRRGAPRRLDCGSLRFLGPTAFSTGRQAWCGVELDLPLGKHDGAVDGVRYFTCGRDRGLMVPAELCRNCEEEPAIESAKTEEVTSRGDESPRRDPKLEPYFRMVEVGVPRSAVALKMLADGIDGAALFADEKEDERKGPFQHAGFRALHWDAAEGVETTTNEPPPKMLDGHEWPLVVTAFGKRCRPLPRPIAPGGKVETTGGPPTTTTTTTTVLDPRRAMNVDIMLGKLSGLGADPRSLAEDLWSRRRKFTAEELELLAAVAPNEDERRRLGGGDLKDDDLRRRSPAEAALAALAGVPRCAELIQAELLLATYAPRLAAAVAEANLRSATCRHVCGSRSLRRFLDTSYAVASGARFGCTRRRAKVAFGSLPGLLRAKGNAGTFVDVVTRILRDRGDLEALDFCAHVLKGTVMQGAPTGVSCRGEPRELALAVTGVANALADARGLVLGAADGAAEDRGAAAAQKNAVSSSSSSTRSPKKRLSDAEVRLARARDEVRAATAAAFAALEAGNNNNNKTATPITPYDPNSWARRRRDQIERAAAIRAYRRGVVAPPEDSTPTPVHASRPPAKKWRLPERVAAAIEAGNRGIPVLRAARAWATSSAVPAPRLEVFVSSSRHALRMAATLRDLEGGKVLPTEIARAARNKKPPETKKIDPSMLLAAICRREKRKPARFEALAARSAAIAAELGGVDDALDAAEAALAAANAAGDDLRRFLASSDSADACLSSVVDVARLVALTLDRAGIVPGERHDPRVDDIGESLVPAPSSRDR</sequence>
<organism evidence="3 4">
    <name type="scientific">Chrysophaeum taylorii</name>
    <dbReference type="NCBI Taxonomy" id="2483200"/>
    <lineage>
        <taxon>Eukaryota</taxon>
        <taxon>Sar</taxon>
        <taxon>Stramenopiles</taxon>
        <taxon>Ochrophyta</taxon>
        <taxon>Pelagophyceae</taxon>
        <taxon>Pelagomonadales</taxon>
        <taxon>Pelagomonadaceae</taxon>
        <taxon>Chrysophaeum</taxon>
    </lineage>
</organism>
<keyword evidence="4" id="KW-1185">Reference proteome</keyword>
<feature type="compositionally biased region" description="Low complexity" evidence="1">
    <location>
        <begin position="322"/>
        <end position="332"/>
    </location>
</feature>
<dbReference type="InterPro" id="IPR042201">
    <property type="entry name" value="FH2_Formin_sf"/>
</dbReference>
<dbReference type="Pfam" id="PF01302">
    <property type="entry name" value="CAP_GLY"/>
    <property type="match status" value="1"/>
</dbReference>
<dbReference type="PROSITE" id="PS00845">
    <property type="entry name" value="CAP_GLY_1"/>
    <property type="match status" value="1"/>
</dbReference>
<feature type="compositionally biased region" description="Low complexity" evidence="1">
    <location>
        <begin position="584"/>
        <end position="598"/>
    </location>
</feature>
<dbReference type="InterPro" id="IPR036859">
    <property type="entry name" value="CAP-Gly_dom_sf"/>
</dbReference>
<dbReference type="SUPFAM" id="SSF101447">
    <property type="entry name" value="Formin homology 2 domain (FH2 domain)"/>
    <property type="match status" value="1"/>
</dbReference>
<dbReference type="PROSITE" id="PS50245">
    <property type="entry name" value="CAP_GLY_2"/>
    <property type="match status" value="1"/>
</dbReference>
<reference evidence="3" key="1">
    <citation type="submission" date="2023-01" db="EMBL/GenBank/DDBJ databases">
        <title>Metagenome sequencing of chrysophaentin producing Chrysophaeum taylorii.</title>
        <authorList>
            <person name="Davison J."/>
            <person name="Bewley C."/>
        </authorList>
    </citation>
    <scope>NUCLEOTIDE SEQUENCE</scope>
    <source>
        <strain evidence="3">NIES-1699</strain>
    </source>
</reference>
<feature type="domain" description="CAP-Gly" evidence="2">
    <location>
        <begin position="143"/>
        <end position="185"/>
    </location>
</feature>
<dbReference type="InterPro" id="IPR019309">
    <property type="entry name" value="WASHC3"/>
</dbReference>
<dbReference type="PANTHER" id="PTHR18916">
    <property type="entry name" value="DYNACTIN 1-RELATED MICROTUBULE-BINDING"/>
    <property type="match status" value="1"/>
</dbReference>